<feature type="compositionally biased region" description="Polar residues" evidence="1">
    <location>
        <begin position="295"/>
        <end position="309"/>
    </location>
</feature>
<sequence length="902" mass="92747">MFEGSSIEKAPRAIWQLDLGNGGIHLTVFQNAEVTVNNTVIRGPQTTELCFSDLLVFSNHYFRIMAPGTPAPPNTPKKRDSSATPKTPRSGPLAHPTLAGPAQAKPSGPLAGEREQIPSSNDPQTPPRTPPQTPRTPDPQTPPRTPTSTAGSSGTPASLPFPEQGTGLGKRRCKRETPSSTDAAQPGHLGAMLFGRSQTEIEMGAGVSDVLATPPPLTASSAVPSATLLQPHSSQPRTDHGPDSPTPVAPAGQVEEPSTPSLKRSRSDPTASPPLPSDAPAHQPGAGDLEPPLACQQSNEGADATSPTATPRPAESSGTPVSAPPPSALPCPSETAVAGEFPKEQCAPDVAPPRTPASALPSERVTAPTTGGPVPRRARRDSMTPMLRAHSPLTCGGRMLLEPAQAVVTPRASAVRVLLQVQQEPASLPPTVESSPVSTAPPESPQTQHPSCTPGRSPAGSEMAPAASSLPTQTTLPVPFTPLPTELPPSPVAAAVQSSPPQTPSLQPPPSPQTTAPQATASSSQLPPSPQAPSLQPPPSPQTMTPLSQPPPSPQAPSLQPPPSPQTMTPPPPSPQAPSSQPFPQTAASPFQPPSSPQTLTPSSQLPPPPQAPSGQLPPDLETAALQATASPFQPPSSPQTTPPSPPPPSPEMSASITTLPPSPPANSTLSATAATSLIPFCASPAAVAELSLAAVARTPVPEPILVALDPALLNLTVTPLTTPPATPRSSEVWTPAVVAAARRPPAFEYFDPLATPAPAPAPRALPAVRDEGSPKAPRKRRLRSELKALAVEAGPAAASPPAHRTRAHTTASARPPAAPPASDPAIETDSCVVEIEDLGDDPVVEAPRPAKRGGARGGRSRSRAPVQKPAEERPTSRYSLRDRSPSSRTEHPKTRGGRKLR</sequence>
<feature type="region of interest" description="Disordered" evidence="1">
    <location>
        <begin position="425"/>
        <end position="670"/>
    </location>
</feature>
<feature type="compositionally biased region" description="Pro residues" evidence="1">
    <location>
        <begin position="124"/>
        <end position="145"/>
    </location>
</feature>
<feature type="compositionally biased region" description="Low complexity" evidence="1">
    <location>
        <begin position="146"/>
        <end position="158"/>
    </location>
</feature>
<feature type="compositionally biased region" description="Pro residues" evidence="1">
    <location>
        <begin position="548"/>
        <end position="576"/>
    </location>
</feature>
<name>A0ABQ8UE90_9EUKA</name>
<dbReference type="Proteomes" id="UP001141327">
    <property type="component" value="Unassembled WGS sequence"/>
</dbReference>
<feature type="compositionally biased region" description="Low complexity" evidence="1">
    <location>
        <begin position="577"/>
        <end position="590"/>
    </location>
</feature>
<dbReference type="EMBL" id="JAPMOS010000043">
    <property type="protein sequence ID" value="KAJ4457599.1"/>
    <property type="molecule type" value="Genomic_DNA"/>
</dbReference>
<feature type="region of interest" description="Disordered" evidence="1">
    <location>
        <begin position="67"/>
        <end position="389"/>
    </location>
</feature>
<proteinExistence type="predicted"/>
<feature type="compositionally biased region" description="Pro residues" evidence="1">
    <location>
        <begin position="501"/>
        <end position="512"/>
    </location>
</feature>
<feature type="compositionally biased region" description="Basic residues" evidence="1">
    <location>
        <begin position="850"/>
        <end position="863"/>
    </location>
</feature>
<comment type="caution">
    <text evidence="2">The sequence shown here is derived from an EMBL/GenBank/DDBJ whole genome shotgun (WGS) entry which is preliminary data.</text>
</comment>
<feature type="compositionally biased region" description="Low complexity" evidence="1">
    <location>
        <begin position="513"/>
        <end position="526"/>
    </location>
</feature>
<evidence type="ECO:0008006" key="4">
    <source>
        <dbReference type="Google" id="ProtNLM"/>
    </source>
</evidence>
<feature type="compositionally biased region" description="Low complexity" evidence="1">
    <location>
        <begin position="652"/>
        <end position="670"/>
    </location>
</feature>
<feature type="compositionally biased region" description="Pro residues" evidence="1">
    <location>
        <begin position="479"/>
        <end position="491"/>
    </location>
</feature>
<evidence type="ECO:0000313" key="2">
    <source>
        <dbReference type="EMBL" id="KAJ4457599.1"/>
    </source>
</evidence>
<accession>A0ABQ8UE90</accession>
<feature type="compositionally biased region" description="Polar residues" evidence="1">
    <location>
        <begin position="218"/>
        <end position="236"/>
    </location>
</feature>
<organism evidence="2 3">
    <name type="scientific">Paratrimastix pyriformis</name>
    <dbReference type="NCBI Taxonomy" id="342808"/>
    <lineage>
        <taxon>Eukaryota</taxon>
        <taxon>Metamonada</taxon>
        <taxon>Preaxostyla</taxon>
        <taxon>Paratrimastigidae</taxon>
        <taxon>Paratrimastix</taxon>
    </lineage>
</organism>
<keyword evidence="3" id="KW-1185">Reference proteome</keyword>
<feature type="region of interest" description="Disordered" evidence="1">
    <location>
        <begin position="838"/>
        <end position="902"/>
    </location>
</feature>
<feature type="compositionally biased region" description="Basic and acidic residues" evidence="1">
    <location>
        <begin position="870"/>
        <end position="894"/>
    </location>
</feature>
<evidence type="ECO:0000313" key="3">
    <source>
        <dbReference type="Proteomes" id="UP001141327"/>
    </source>
</evidence>
<protein>
    <recommendedName>
        <fullName evidence="4">FHA domain-containing protein</fullName>
    </recommendedName>
</protein>
<gene>
    <name evidence="2" type="ORF">PAPYR_6837</name>
</gene>
<feature type="region of interest" description="Disordered" evidence="1">
    <location>
        <begin position="759"/>
        <end position="826"/>
    </location>
</feature>
<feature type="compositionally biased region" description="Pro residues" evidence="1">
    <location>
        <begin position="633"/>
        <end position="651"/>
    </location>
</feature>
<reference evidence="2" key="1">
    <citation type="journal article" date="2022" name="bioRxiv">
        <title>Genomics of Preaxostyla Flagellates Illuminates Evolutionary Transitions and the Path Towards Mitochondrial Loss.</title>
        <authorList>
            <person name="Novak L.V.F."/>
            <person name="Treitli S.C."/>
            <person name="Pyrih J."/>
            <person name="Halakuc P."/>
            <person name="Pipaliya S.V."/>
            <person name="Vacek V."/>
            <person name="Brzon O."/>
            <person name="Soukal P."/>
            <person name="Eme L."/>
            <person name="Dacks J.B."/>
            <person name="Karnkowska A."/>
            <person name="Elias M."/>
            <person name="Hampl V."/>
        </authorList>
    </citation>
    <scope>NUCLEOTIDE SEQUENCE</scope>
    <source>
        <strain evidence="2">RCP-MX</strain>
    </source>
</reference>
<evidence type="ECO:0000256" key="1">
    <source>
        <dbReference type="SAM" id="MobiDB-lite"/>
    </source>
</evidence>
<feature type="compositionally biased region" description="Pro residues" evidence="1">
    <location>
        <begin position="527"/>
        <end position="541"/>
    </location>
</feature>